<gene>
    <name evidence="3" type="primary">SPOSA6832_02331</name>
</gene>
<dbReference type="Proteomes" id="UP000243876">
    <property type="component" value="Unassembled WGS sequence"/>
</dbReference>
<keyword evidence="4" id="KW-1185">Reference proteome</keyword>
<name>A0A0D6EL48_SPOSA</name>
<feature type="region of interest" description="Disordered" evidence="1">
    <location>
        <begin position="63"/>
        <end position="106"/>
    </location>
</feature>
<evidence type="ECO:0000256" key="2">
    <source>
        <dbReference type="SAM" id="SignalP"/>
    </source>
</evidence>
<protein>
    <submittedName>
        <fullName evidence="3">SPOSA6832_02331-mRNA-1:cds</fullName>
    </submittedName>
</protein>
<keyword evidence="2" id="KW-0732">Signal</keyword>
<dbReference type="AlphaFoldDB" id="A0A0D6EL48"/>
<feature type="signal peptide" evidence="2">
    <location>
        <begin position="1"/>
        <end position="20"/>
    </location>
</feature>
<evidence type="ECO:0000313" key="3">
    <source>
        <dbReference type="EMBL" id="CEQ40684.1"/>
    </source>
</evidence>
<reference evidence="4" key="1">
    <citation type="submission" date="2015-02" db="EMBL/GenBank/DDBJ databases">
        <authorList>
            <person name="Gon?alves P."/>
        </authorList>
    </citation>
    <scope>NUCLEOTIDE SEQUENCE [LARGE SCALE GENOMIC DNA]</scope>
</reference>
<evidence type="ECO:0000256" key="1">
    <source>
        <dbReference type="SAM" id="MobiDB-lite"/>
    </source>
</evidence>
<organism evidence="3 4">
    <name type="scientific">Sporidiobolus salmonicolor</name>
    <name type="common">Yeast-like fungus</name>
    <name type="synonym">Sporobolomyces salmonicolor</name>
    <dbReference type="NCBI Taxonomy" id="5005"/>
    <lineage>
        <taxon>Eukaryota</taxon>
        <taxon>Fungi</taxon>
        <taxon>Dikarya</taxon>
        <taxon>Basidiomycota</taxon>
        <taxon>Pucciniomycotina</taxon>
        <taxon>Microbotryomycetes</taxon>
        <taxon>Sporidiobolales</taxon>
        <taxon>Sporidiobolaceae</taxon>
        <taxon>Sporobolomyces</taxon>
    </lineage>
</organism>
<feature type="compositionally biased region" description="Low complexity" evidence="1">
    <location>
        <begin position="78"/>
        <end position="106"/>
    </location>
</feature>
<feature type="chain" id="PRO_5002303384" evidence="2">
    <location>
        <begin position="21"/>
        <end position="646"/>
    </location>
</feature>
<dbReference type="OrthoDB" id="2501045at2759"/>
<accession>A0A0D6EL48</accession>
<proteinExistence type="predicted"/>
<dbReference type="EMBL" id="CENE01000008">
    <property type="protein sequence ID" value="CEQ40684.1"/>
    <property type="molecule type" value="Genomic_DNA"/>
</dbReference>
<sequence length="646" mass="66755">MRSVALFTLAVSSLALFASASPEPCDGHSQHRTATVAKSTGIAKVTKTKSTAAKLKVASSSIKKDAKKAKASPKEASTKTTAWKKVASTKTSSSSHASKSSASSSVAPAAWTKGAKTIKKKAVPKVKNATKKTVTTGAEQVIGQFANSSYIPAPVASSLTNAVSSAINKQLSGSTTVTLTKTSNLVSTATHMATKTSTIANSTVYVAEPTTVVHTVTQNVTEVATSTLITTSSAVEASLDIQKAIDEAFAAANLSQNGLDSSTTEALEACLTTVLASGGLPDGYACLTSSGSDSAGLQSTLNTILEQARRTSFAFQCRPAARLTFPFRSAQFVGILPNTILSSVFDAVTPLLSSLLPASEQALVAQIQSSIQSVIASLSGNSVTALEQVSSCYTEAVQQAGNTSSLACFTKEGGAVSTLQTATNSVLEQFVGVLPASLTTAVENILTYNLANTTSSGSEQLAAQVSAQISNAINSVSSSLAGNTVTLAETLQACAAQLIATGNATAAQQCITSTTAPQITTTTILSIAQQFDGYLPSSFFTDLVNYSTPLLQNYTLNAHNLTQAKLNADLEAFFNNKNEYGAAYVTCISEVEKCVTNAIVKNGTIDAVCGGPVDGCTLAKADSKRFAKRSVDHHFGFAGRIRTVKW</sequence>
<evidence type="ECO:0000313" key="4">
    <source>
        <dbReference type="Proteomes" id="UP000243876"/>
    </source>
</evidence>